<dbReference type="GO" id="GO:0016652">
    <property type="term" value="F:oxidoreductase activity, acting on NAD(P)H as acceptor"/>
    <property type="evidence" value="ECO:0007669"/>
    <property type="project" value="UniProtKB-UniRule"/>
</dbReference>
<comment type="function">
    <text evidence="6">Quinone reductase that provides resistance to thiol-specific stress caused by electrophilic quinones.</text>
</comment>
<protein>
    <recommendedName>
        <fullName evidence="6">FMN dependent NADH:quinone oxidoreductase</fullName>
        <ecNumber evidence="6">1.6.5.-</ecNumber>
    </recommendedName>
    <alternativeName>
        <fullName evidence="6">Azo-dye reductase</fullName>
    </alternativeName>
    <alternativeName>
        <fullName evidence="6">FMN-dependent NADH-azo compound oxidoreductase</fullName>
    </alternativeName>
    <alternativeName>
        <fullName evidence="6">FMN-dependent NADH-azoreductase</fullName>
        <ecNumber evidence="6">1.7.1.17</ecNumber>
    </alternativeName>
</protein>
<keyword evidence="1 6" id="KW-0285">Flavoprotein</keyword>
<comment type="cofactor">
    <cofactor evidence="6">
        <name>FMN</name>
        <dbReference type="ChEBI" id="CHEBI:58210"/>
    </cofactor>
    <text evidence="6">Binds 1 FMN per subunit.</text>
</comment>
<feature type="domain" description="Flavodoxin-like fold" evidence="7">
    <location>
        <begin position="1"/>
        <end position="198"/>
    </location>
</feature>
<evidence type="ECO:0000256" key="4">
    <source>
        <dbReference type="ARBA" id="ARBA00023027"/>
    </source>
</evidence>
<comment type="catalytic activity">
    <reaction evidence="5">
        <text>N,N-dimethyl-1,4-phenylenediamine + anthranilate + 2 NAD(+) = 2-(4-dimethylaminophenyl)diazenylbenzoate + 2 NADH + 2 H(+)</text>
        <dbReference type="Rhea" id="RHEA:55872"/>
        <dbReference type="ChEBI" id="CHEBI:15378"/>
        <dbReference type="ChEBI" id="CHEBI:15783"/>
        <dbReference type="ChEBI" id="CHEBI:16567"/>
        <dbReference type="ChEBI" id="CHEBI:57540"/>
        <dbReference type="ChEBI" id="CHEBI:57945"/>
        <dbReference type="ChEBI" id="CHEBI:71579"/>
        <dbReference type="EC" id="1.7.1.17"/>
    </reaction>
    <physiologicalReaction direction="right-to-left" evidence="5">
        <dbReference type="Rhea" id="RHEA:55874"/>
    </physiologicalReaction>
</comment>
<evidence type="ECO:0000259" key="7">
    <source>
        <dbReference type="Pfam" id="PF02525"/>
    </source>
</evidence>
<comment type="similarity">
    <text evidence="6">Belongs to the azoreductase type 1 family.</text>
</comment>
<keyword evidence="2 6" id="KW-0288">FMN</keyword>
<dbReference type="PANTHER" id="PTHR43741:SF4">
    <property type="entry name" value="FMN-DEPENDENT NADH:QUINONE OXIDOREDUCTASE"/>
    <property type="match status" value="1"/>
</dbReference>
<accession>A0A1Y1BV41</accession>
<dbReference type="HAMAP" id="MF_01216">
    <property type="entry name" value="Azoreductase_type1"/>
    <property type="match status" value="1"/>
</dbReference>
<gene>
    <name evidence="6" type="primary">azoR</name>
    <name evidence="8" type="ORF">BSFP_067460</name>
</gene>
<evidence type="ECO:0000256" key="2">
    <source>
        <dbReference type="ARBA" id="ARBA00022643"/>
    </source>
</evidence>
<dbReference type="GO" id="GO:0009055">
    <property type="term" value="F:electron transfer activity"/>
    <property type="evidence" value="ECO:0007669"/>
    <property type="project" value="UniProtKB-UniRule"/>
</dbReference>
<dbReference type="Gene3D" id="3.40.50.360">
    <property type="match status" value="1"/>
</dbReference>
<comment type="subunit">
    <text evidence="6">Homodimer.</text>
</comment>
<feature type="binding site" evidence="6">
    <location>
        <begin position="137"/>
        <end position="140"/>
    </location>
    <ligand>
        <name>FMN</name>
        <dbReference type="ChEBI" id="CHEBI:58210"/>
    </ligand>
</feature>
<dbReference type="InterPro" id="IPR003680">
    <property type="entry name" value="Flavodoxin_fold"/>
</dbReference>
<dbReference type="PANTHER" id="PTHR43741">
    <property type="entry name" value="FMN-DEPENDENT NADH-AZOREDUCTASE 1"/>
    <property type="match status" value="1"/>
</dbReference>
<reference evidence="8 9" key="1">
    <citation type="journal article" date="2017" name="Genome Announc.">
        <title>Complete Genome Sequence of Burkholderia stabilis FERMP-21014.</title>
        <authorList>
            <person name="Konishi K."/>
            <person name="Kumagai T."/>
            <person name="Sakasegawa S."/>
            <person name="Tamura T."/>
        </authorList>
    </citation>
    <scope>NUCLEOTIDE SEQUENCE [LARGE SCALE GENOMIC DNA]</scope>
    <source>
        <strain evidence="8 9">FERMP-21014</strain>
    </source>
</reference>
<feature type="binding site" evidence="6">
    <location>
        <begin position="15"/>
        <end position="17"/>
    </location>
    <ligand>
        <name>FMN</name>
        <dbReference type="ChEBI" id="CHEBI:58210"/>
    </ligand>
</feature>
<dbReference type="EC" id="1.7.1.17" evidence="6"/>
<name>A0A1Y1BV41_9BURK</name>
<dbReference type="GO" id="GO:0016655">
    <property type="term" value="F:oxidoreductase activity, acting on NAD(P)H, quinone or similar compound as acceptor"/>
    <property type="evidence" value="ECO:0007669"/>
    <property type="project" value="InterPro"/>
</dbReference>
<proteinExistence type="inferred from homology"/>
<comment type="catalytic activity">
    <reaction evidence="6">
        <text>2 a quinone + NADH + H(+) = 2 a 1,4-benzosemiquinone + NAD(+)</text>
        <dbReference type="Rhea" id="RHEA:65952"/>
        <dbReference type="ChEBI" id="CHEBI:15378"/>
        <dbReference type="ChEBI" id="CHEBI:57540"/>
        <dbReference type="ChEBI" id="CHEBI:57945"/>
        <dbReference type="ChEBI" id="CHEBI:132124"/>
        <dbReference type="ChEBI" id="CHEBI:134225"/>
    </reaction>
</comment>
<dbReference type="InterPro" id="IPR023048">
    <property type="entry name" value="NADH:quinone_OxRdtase_FMN_depd"/>
</dbReference>
<dbReference type="SUPFAM" id="SSF52218">
    <property type="entry name" value="Flavoproteins"/>
    <property type="match status" value="1"/>
</dbReference>
<evidence type="ECO:0000313" key="9">
    <source>
        <dbReference type="Proteomes" id="UP000218432"/>
    </source>
</evidence>
<keyword evidence="4 6" id="KW-0520">NAD</keyword>
<feature type="binding site" evidence="6">
    <location>
        <position position="9"/>
    </location>
    <ligand>
        <name>FMN</name>
        <dbReference type="ChEBI" id="CHEBI:58210"/>
    </ligand>
</feature>
<dbReference type="AlphaFoldDB" id="A0A1Y1BV41"/>
<evidence type="ECO:0000256" key="1">
    <source>
        <dbReference type="ARBA" id="ARBA00022630"/>
    </source>
</evidence>
<dbReference type="InterPro" id="IPR050104">
    <property type="entry name" value="FMN-dep_NADH:Q_OxRdtase_AzoR1"/>
</dbReference>
<feature type="binding site" evidence="6">
    <location>
        <begin position="93"/>
        <end position="96"/>
    </location>
    <ligand>
        <name>FMN</name>
        <dbReference type="ChEBI" id="CHEBI:58210"/>
    </ligand>
</feature>
<dbReference type="EMBL" id="AP018113">
    <property type="protein sequence ID" value="BAX63873.1"/>
    <property type="molecule type" value="Genomic_DNA"/>
</dbReference>
<organism evidence="8 9">
    <name type="scientific">Burkholderia stabilis</name>
    <dbReference type="NCBI Taxonomy" id="95485"/>
    <lineage>
        <taxon>Bacteria</taxon>
        <taxon>Pseudomonadati</taxon>
        <taxon>Pseudomonadota</taxon>
        <taxon>Betaproteobacteria</taxon>
        <taxon>Burkholderiales</taxon>
        <taxon>Burkholderiaceae</taxon>
        <taxon>Burkholderia</taxon>
        <taxon>Burkholderia cepacia complex</taxon>
    </lineage>
</organism>
<evidence type="ECO:0000313" key="8">
    <source>
        <dbReference type="EMBL" id="BAX63873.1"/>
    </source>
</evidence>
<sequence length="201" mass="20876">MKLLHIDSSILGQGSVSRELSAEAVATFRSRDPGLTVTRLDLAATPIGHLTGEHLAAAQGAPVDDTLKADVEIGQRALDDFLAADIVVIGAPMYNFGIASQLKAWIDRISVAGKTFRYGENGPIGLCVGKKLVVASSRGGVYSEGSPVAAFDHQETYLKAAFGFLGITDITFIRAEGVAMGQDMRSGAIASAKEAAAALAA</sequence>
<dbReference type="Proteomes" id="UP000218432">
    <property type="component" value="Chromosome 3"/>
</dbReference>
<keyword evidence="3 6" id="KW-0560">Oxidoreductase</keyword>
<dbReference type="RefSeq" id="WP_096476203.1">
    <property type="nucleotide sequence ID" value="NZ_AP018113.1"/>
</dbReference>
<dbReference type="GO" id="GO:0010181">
    <property type="term" value="F:FMN binding"/>
    <property type="evidence" value="ECO:0007669"/>
    <property type="project" value="UniProtKB-UniRule"/>
</dbReference>
<evidence type="ECO:0000256" key="3">
    <source>
        <dbReference type="ARBA" id="ARBA00023002"/>
    </source>
</evidence>
<evidence type="ECO:0000256" key="6">
    <source>
        <dbReference type="HAMAP-Rule" id="MF_01216"/>
    </source>
</evidence>
<dbReference type="Pfam" id="PF02525">
    <property type="entry name" value="Flavodoxin_2"/>
    <property type="match status" value="1"/>
</dbReference>
<dbReference type="EC" id="1.6.5.-" evidence="6"/>
<comment type="function">
    <text evidence="6">Also exhibits azoreductase activity. Catalyzes the reductive cleavage of the azo bond in aromatic azo compounds to the corresponding amines.</text>
</comment>
<evidence type="ECO:0000256" key="5">
    <source>
        <dbReference type="ARBA" id="ARBA00048542"/>
    </source>
</evidence>
<dbReference type="InterPro" id="IPR029039">
    <property type="entry name" value="Flavoprotein-like_sf"/>
</dbReference>